<protein>
    <submittedName>
        <fullName evidence="3">Carbon storage regulator</fullName>
    </submittedName>
</protein>
<evidence type="ECO:0000313" key="3">
    <source>
        <dbReference type="WBParaSite" id="NBR_0001778501-mRNA-1"/>
    </source>
</evidence>
<reference evidence="3" key="1">
    <citation type="submission" date="2017-02" db="UniProtKB">
        <authorList>
            <consortium name="WormBaseParasite"/>
        </authorList>
    </citation>
    <scope>IDENTIFICATION</scope>
</reference>
<dbReference type="AlphaFoldDB" id="A0A0N4YL31"/>
<accession>A0A0N4YL31</accession>
<name>A0A0N4YL31_NIPBR</name>
<reference evidence="1 2" key="2">
    <citation type="submission" date="2018-11" db="EMBL/GenBank/DDBJ databases">
        <authorList>
            <consortium name="Pathogen Informatics"/>
        </authorList>
    </citation>
    <scope>NUCLEOTIDE SEQUENCE [LARGE SCALE GENOMIC DNA]</scope>
</reference>
<organism evidence="3">
    <name type="scientific">Nippostrongylus brasiliensis</name>
    <name type="common">Rat hookworm</name>
    <dbReference type="NCBI Taxonomy" id="27835"/>
    <lineage>
        <taxon>Eukaryota</taxon>
        <taxon>Metazoa</taxon>
        <taxon>Ecdysozoa</taxon>
        <taxon>Nematoda</taxon>
        <taxon>Chromadorea</taxon>
        <taxon>Rhabditida</taxon>
        <taxon>Rhabditina</taxon>
        <taxon>Rhabditomorpha</taxon>
        <taxon>Strongyloidea</taxon>
        <taxon>Heligmosomidae</taxon>
        <taxon>Nippostrongylus</taxon>
    </lineage>
</organism>
<keyword evidence="2" id="KW-1185">Reference proteome</keyword>
<gene>
    <name evidence="1" type="ORF">NBR_LOCUS17786</name>
</gene>
<dbReference type="Proteomes" id="UP000271162">
    <property type="component" value="Unassembled WGS sequence"/>
</dbReference>
<dbReference type="STRING" id="27835.A0A0N4YL31"/>
<sequence length="83" mass="9734">MLREGQSVPIKVSRDTTVYRIGENERITMPRLPPDFYDLTAEELKKEQRAKTEEVDRQRVQSNRTAKLNIFESDSLEMLNYSA</sequence>
<evidence type="ECO:0000313" key="1">
    <source>
        <dbReference type="EMBL" id="VDL81504.1"/>
    </source>
</evidence>
<dbReference type="EMBL" id="UYSL01022975">
    <property type="protein sequence ID" value="VDL81504.1"/>
    <property type="molecule type" value="Genomic_DNA"/>
</dbReference>
<dbReference type="WBParaSite" id="NBR_0001778501-mRNA-1">
    <property type="protein sequence ID" value="NBR_0001778501-mRNA-1"/>
    <property type="gene ID" value="NBR_0001778501"/>
</dbReference>
<proteinExistence type="predicted"/>
<evidence type="ECO:0000313" key="2">
    <source>
        <dbReference type="Proteomes" id="UP000271162"/>
    </source>
</evidence>